<dbReference type="Gene3D" id="1.20.120.1080">
    <property type="match status" value="1"/>
</dbReference>
<dbReference type="InterPro" id="IPR048333">
    <property type="entry name" value="HA2_WH"/>
</dbReference>
<dbReference type="STRING" id="1304275.C41B8_02662"/>
<keyword evidence="3 8" id="KW-0347">Helicase</keyword>
<comment type="caution">
    <text evidence="8">The sequence shown here is derived from an EMBL/GenBank/DDBJ whole genome shotgun (WGS) entry which is preliminary data.</text>
</comment>
<dbReference type="Gene3D" id="3.40.50.300">
    <property type="entry name" value="P-loop containing nucleotide triphosphate hydrolases"/>
    <property type="match status" value="2"/>
</dbReference>
<dbReference type="InterPro" id="IPR001650">
    <property type="entry name" value="Helicase_C-like"/>
</dbReference>
<organism evidence="8 9">
    <name type="scientific">Salinisphaera hydrothermalis (strain C41B8)</name>
    <dbReference type="NCBI Taxonomy" id="1304275"/>
    <lineage>
        <taxon>Bacteria</taxon>
        <taxon>Pseudomonadati</taxon>
        <taxon>Pseudomonadota</taxon>
        <taxon>Gammaproteobacteria</taxon>
        <taxon>Salinisphaerales</taxon>
        <taxon>Salinisphaeraceae</taxon>
        <taxon>Salinisphaera</taxon>
    </lineage>
</organism>
<dbReference type="PANTHER" id="PTHR18934">
    <property type="entry name" value="ATP-DEPENDENT RNA HELICASE"/>
    <property type="match status" value="1"/>
</dbReference>
<dbReference type="GO" id="GO:0003723">
    <property type="term" value="F:RNA binding"/>
    <property type="evidence" value="ECO:0007669"/>
    <property type="project" value="TreeGrafter"/>
</dbReference>
<dbReference type="EMBL" id="APNK01000002">
    <property type="protein sequence ID" value="KEZ78996.1"/>
    <property type="molecule type" value="Genomic_DNA"/>
</dbReference>
<dbReference type="InterPro" id="IPR011709">
    <property type="entry name" value="DEAD-box_helicase_OB_fold"/>
</dbReference>
<dbReference type="NCBIfam" id="TIGR01967">
    <property type="entry name" value="DEAH_box_HrpA"/>
    <property type="match status" value="1"/>
</dbReference>
<accession>A0A084IQL2</accession>
<feature type="region of interest" description="Disordered" evidence="5">
    <location>
        <begin position="629"/>
        <end position="652"/>
    </location>
</feature>
<dbReference type="Pfam" id="PF11898">
    <property type="entry name" value="DUF3418"/>
    <property type="match status" value="1"/>
</dbReference>
<reference evidence="8 9" key="1">
    <citation type="submission" date="2013-03" db="EMBL/GenBank/DDBJ databases">
        <title>Salinisphaera hydrothermalis C41B8 Genome Sequencing.</title>
        <authorList>
            <person name="Li C."/>
            <person name="Lai Q."/>
            <person name="Shao Z."/>
        </authorList>
    </citation>
    <scope>NUCLEOTIDE SEQUENCE [LARGE SCALE GENOMIC DNA]</scope>
    <source>
        <strain evidence="8 9">C41B8</strain>
    </source>
</reference>
<dbReference type="InterPro" id="IPR014001">
    <property type="entry name" value="Helicase_ATP-bd"/>
</dbReference>
<keyword evidence="9" id="KW-1185">Reference proteome</keyword>
<dbReference type="InterPro" id="IPR011545">
    <property type="entry name" value="DEAD/DEAH_box_helicase_dom"/>
</dbReference>
<dbReference type="eggNOG" id="COG1643">
    <property type="taxonomic scope" value="Bacteria"/>
</dbReference>
<evidence type="ECO:0000256" key="4">
    <source>
        <dbReference type="ARBA" id="ARBA00022840"/>
    </source>
</evidence>
<evidence type="ECO:0000259" key="7">
    <source>
        <dbReference type="PROSITE" id="PS51194"/>
    </source>
</evidence>
<dbReference type="PROSITE" id="PS51194">
    <property type="entry name" value="HELICASE_CTER"/>
    <property type="match status" value="1"/>
</dbReference>
<dbReference type="InterPro" id="IPR027417">
    <property type="entry name" value="P-loop_NTPase"/>
</dbReference>
<dbReference type="SMART" id="SM00847">
    <property type="entry name" value="HA2"/>
    <property type="match status" value="1"/>
</dbReference>
<protein>
    <submittedName>
        <fullName evidence="8">ATP-dependent helicase HrpA</fullName>
    </submittedName>
</protein>
<dbReference type="PATRIC" id="fig|1304275.5.peg.540"/>
<dbReference type="SMART" id="SM00487">
    <property type="entry name" value="DEXDc"/>
    <property type="match status" value="1"/>
</dbReference>
<dbReference type="RefSeq" id="WP_051882839.1">
    <property type="nucleotide sequence ID" value="NZ_APNK01000002.1"/>
</dbReference>
<keyword evidence="4" id="KW-0067">ATP-binding</keyword>
<evidence type="ECO:0000256" key="2">
    <source>
        <dbReference type="ARBA" id="ARBA00022801"/>
    </source>
</evidence>
<dbReference type="CDD" id="cd18791">
    <property type="entry name" value="SF2_C_RHA"/>
    <property type="match status" value="1"/>
</dbReference>
<dbReference type="FunFam" id="1.20.120.1080:FF:000005">
    <property type="entry name" value="ATP-dependent helicase HrpA"/>
    <property type="match status" value="1"/>
</dbReference>
<dbReference type="Pfam" id="PF04408">
    <property type="entry name" value="WHD_HA2"/>
    <property type="match status" value="1"/>
</dbReference>
<dbReference type="GO" id="GO:0016787">
    <property type="term" value="F:hydrolase activity"/>
    <property type="evidence" value="ECO:0007669"/>
    <property type="project" value="UniProtKB-KW"/>
</dbReference>
<dbReference type="Pfam" id="PF00271">
    <property type="entry name" value="Helicase_C"/>
    <property type="match status" value="1"/>
</dbReference>
<dbReference type="Proteomes" id="UP000028302">
    <property type="component" value="Unassembled WGS sequence"/>
</dbReference>
<dbReference type="GO" id="GO:0005524">
    <property type="term" value="F:ATP binding"/>
    <property type="evidence" value="ECO:0007669"/>
    <property type="project" value="UniProtKB-KW"/>
</dbReference>
<dbReference type="InterPro" id="IPR007502">
    <property type="entry name" value="Helicase-assoc_dom"/>
</dbReference>
<sequence length="1327" mass="148198">MSTDTQASIEDLLAQVQTRDRYRLTRQWHKARQSEERTGVEQRIAASAAATERRVAARPSIELAEGLPVTGRADEIRDAIEANQVVIVCGETGSGKTTQLPKILMQAGIGARGLIGHTQPRRLAARSVGQRVAEETGTEFGGLVGFQTRFENKLSDATQVKLMTDGILLAETARDRFLNQYEAIIIDEAHERTLNVDFLLGYLKRILAKRPDLKVIVTSATIDPERFAEFFDDAPIINVEGRGYPVEVRYRPPVEPESERALDQPEAVEDAVRELWREGPGDILVFLPGERDIRDVERHLSKALAGEKYRPEIVPLYARLTRSAQNRIFSPSNGRRVVLSTNVAETSLTVPGIRYVVDTGLARISRYSTAAKVQRLPIEPVSKASCNQRAGRCGRIAPGICVRLFDEADYEARPDFTDPEIRRTNLANVLLTMADLKLGAIEEFPFIDPPERRYINDGRNLLAQLEALADGRITKLGRQLARLPLDPRIGRMLIAGHQFGVPAAMRVLAAGLTIQDPRERPAGLREAADEAQKPFADSRSDFISLLKLWDGFVEARRELSGNKLRAWCKNRFVNFMRMREWEDLARQLRRIGHDLGLSGDPARGRLAEIDPVALHQALLPGLLDHIGQLDEPADGEGQSRGKTGGKPRRRGAEYLGARGRKFRIFPGSGLAKRPPKWIVAGELIETSALFAHTVAGVDPKWIEAAAGHLVTRERYDPHWEKRRGQVAARERVKLFGLTLSDGRKVDFGRIDPTLAREIFIRDGLVAFAVTDRRGRLPEFLAYNQAVVEEIQDREARFRRRDLLVDETTQAAFYDARLPDSVCDRKTLEKWLKQNDADALHFDEDELLRSAGVELEENAYPESMTLGDLPVKLDYAFEPGRAEDGVTARVPLAALNQMDSARADWLVPGLIEEKFREYLKALPKTLRKRVVPVPDFARAAAERVEFGTGDPETALRRAIHEMIGLEIPDDAWEGFEPSDHLRMRFEIVDDDGRALATGRDLTKLRDELGERARAAVSQSADHGMRREGLTEWPDDVALDRAVTLEHAGVRIEAWPALIDRVDHVDLELLDDAEQAARAHRRGVIRLIRLAATRPMRLVKRDLPHLKRYAVGQFATPPETAGVDPDLVAIIEGDNEAVLVADLLTALIHGRIGETPTTKDDFDAAVEAVRAHIMADAVALWDALQPALDALARVRKRLSKNIGLDWVASVEDINDQLAHLVHVGFVSAADDPIARARDLARYLKAVEARIDKLAADGAAADKARMRDIAPYWQAYKDKAGKAMRRGAWSAELELLRWMVEEFRVQVFAQQLGTAIKVSAKRLDVQLKAC</sequence>
<evidence type="ECO:0000313" key="9">
    <source>
        <dbReference type="Proteomes" id="UP000028302"/>
    </source>
</evidence>
<name>A0A084IQL2_SALHC</name>
<dbReference type="InterPro" id="IPR010222">
    <property type="entry name" value="RNA_helicase_HrpA"/>
</dbReference>
<evidence type="ECO:0000259" key="6">
    <source>
        <dbReference type="PROSITE" id="PS51192"/>
    </source>
</evidence>
<evidence type="ECO:0000256" key="3">
    <source>
        <dbReference type="ARBA" id="ARBA00022806"/>
    </source>
</evidence>
<feature type="domain" description="Helicase C-terminal" evidence="7">
    <location>
        <begin position="267"/>
        <end position="437"/>
    </location>
</feature>
<evidence type="ECO:0000256" key="1">
    <source>
        <dbReference type="ARBA" id="ARBA00022741"/>
    </source>
</evidence>
<evidence type="ECO:0000313" key="8">
    <source>
        <dbReference type="EMBL" id="KEZ78996.1"/>
    </source>
</evidence>
<feature type="domain" description="Helicase ATP-binding" evidence="6">
    <location>
        <begin position="77"/>
        <end position="240"/>
    </location>
</feature>
<dbReference type="Pfam" id="PF21010">
    <property type="entry name" value="HA2_C"/>
    <property type="match status" value="1"/>
</dbReference>
<keyword evidence="2" id="KW-0378">Hydrolase</keyword>
<dbReference type="InterPro" id="IPR024590">
    <property type="entry name" value="HrpA_C"/>
</dbReference>
<dbReference type="SMART" id="SM00490">
    <property type="entry name" value="HELICc"/>
    <property type="match status" value="1"/>
</dbReference>
<dbReference type="PROSITE" id="PS51192">
    <property type="entry name" value="HELICASE_ATP_BIND_1"/>
    <property type="match status" value="1"/>
</dbReference>
<dbReference type="Pfam" id="PF07717">
    <property type="entry name" value="OB_NTP_bind"/>
    <property type="match status" value="1"/>
</dbReference>
<dbReference type="PANTHER" id="PTHR18934:SF99">
    <property type="entry name" value="ATP-DEPENDENT RNA HELICASE DHX37-RELATED"/>
    <property type="match status" value="1"/>
</dbReference>
<dbReference type="GO" id="GO:0003724">
    <property type="term" value="F:RNA helicase activity"/>
    <property type="evidence" value="ECO:0007669"/>
    <property type="project" value="InterPro"/>
</dbReference>
<gene>
    <name evidence="8" type="ORF">C41B8_02662</name>
</gene>
<evidence type="ECO:0000256" key="5">
    <source>
        <dbReference type="SAM" id="MobiDB-lite"/>
    </source>
</evidence>
<dbReference type="Pfam" id="PF00270">
    <property type="entry name" value="DEAD"/>
    <property type="match status" value="1"/>
</dbReference>
<proteinExistence type="predicted"/>
<keyword evidence="1" id="KW-0547">Nucleotide-binding</keyword>
<dbReference type="SUPFAM" id="SSF52540">
    <property type="entry name" value="P-loop containing nucleoside triphosphate hydrolases"/>
    <property type="match status" value="1"/>
</dbReference>